<keyword evidence="5" id="KW-0449">Lipoprotein</keyword>
<keyword evidence="4" id="KW-0564">Palmitate</keyword>
<keyword evidence="1" id="KW-1003">Cell membrane</keyword>
<evidence type="ECO:0000313" key="8">
    <source>
        <dbReference type="Proteomes" id="UP000219356"/>
    </source>
</evidence>
<dbReference type="Proteomes" id="UP000219356">
    <property type="component" value="Unassembled WGS sequence"/>
</dbReference>
<dbReference type="PANTHER" id="PTHR43649">
    <property type="entry name" value="ARABINOSE-BINDING PROTEIN-RELATED"/>
    <property type="match status" value="1"/>
</dbReference>
<dbReference type="PANTHER" id="PTHR43649:SF33">
    <property type="entry name" value="POLYGALACTURONAN_RHAMNOGALACTURONAN-BINDING PROTEIN YTCQ"/>
    <property type="match status" value="1"/>
</dbReference>
<evidence type="ECO:0000256" key="1">
    <source>
        <dbReference type="ARBA" id="ARBA00022475"/>
    </source>
</evidence>
<organism evidence="7 8">
    <name type="scientific">Terribacillus aidingensis</name>
    <dbReference type="NCBI Taxonomy" id="586416"/>
    <lineage>
        <taxon>Bacteria</taxon>
        <taxon>Bacillati</taxon>
        <taxon>Bacillota</taxon>
        <taxon>Bacilli</taxon>
        <taxon>Bacillales</taxon>
        <taxon>Bacillaceae</taxon>
        <taxon>Terribacillus</taxon>
    </lineage>
</organism>
<evidence type="ECO:0000256" key="5">
    <source>
        <dbReference type="ARBA" id="ARBA00023288"/>
    </source>
</evidence>
<proteinExistence type="predicted"/>
<keyword evidence="3" id="KW-0472">Membrane</keyword>
<dbReference type="InterPro" id="IPR006059">
    <property type="entry name" value="SBP"/>
</dbReference>
<accession>A0A285P1P2</accession>
<dbReference type="eggNOG" id="COG1653">
    <property type="taxonomic scope" value="Bacteria"/>
</dbReference>
<dbReference type="Pfam" id="PF01547">
    <property type="entry name" value="SBP_bac_1"/>
    <property type="match status" value="1"/>
</dbReference>
<dbReference type="SUPFAM" id="SSF53850">
    <property type="entry name" value="Periplasmic binding protein-like II"/>
    <property type="match status" value="1"/>
</dbReference>
<dbReference type="EMBL" id="OBEK01000004">
    <property type="protein sequence ID" value="SNZ15639.1"/>
    <property type="molecule type" value="Genomic_DNA"/>
</dbReference>
<name>A0A285P1P2_9BACI</name>
<dbReference type="Gene3D" id="3.40.190.10">
    <property type="entry name" value="Periplasmic binding protein-like II"/>
    <property type="match status" value="1"/>
</dbReference>
<evidence type="ECO:0000256" key="3">
    <source>
        <dbReference type="ARBA" id="ARBA00023136"/>
    </source>
</evidence>
<feature type="region of interest" description="Disordered" evidence="6">
    <location>
        <begin position="449"/>
        <end position="468"/>
    </location>
</feature>
<dbReference type="CDD" id="cd13585">
    <property type="entry name" value="PBP2_TMBP_like"/>
    <property type="match status" value="1"/>
</dbReference>
<dbReference type="STRING" id="586416.GZ22_02600"/>
<protein>
    <submittedName>
        <fullName evidence="7">L-arabinose-binding protein</fullName>
    </submittedName>
</protein>
<evidence type="ECO:0000256" key="2">
    <source>
        <dbReference type="ARBA" id="ARBA00022729"/>
    </source>
</evidence>
<dbReference type="InterPro" id="IPR050490">
    <property type="entry name" value="Bact_solute-bd_prot1"/>
</dbReference>
<keyword evidence="2" id="KW-0732">Signal</keyword>
<keyword evidence="8" id="KW-1185">Reference proteome</keyword>
<evidence type="ECO:0000313" key="7">
    <source>
        <dbReference type="EMBL" id="SNZ15639.1"/>
    </source>
</evidence>
<evidence type="ECO:0000256" key="4">
    <source>
        <dbReference type="ARBA" id="ARBA00023139"/>
    </source>
</evidence>
<gene>
    <name evidence="7" type="ORF">SAMN05421503_2687</name>
</gene>
<sequence>MTSLVNAFKEVLAMNKNEGVALMKKVLKTLMIGLMIVVLVACSKGSGGGGSEADETEVVGADLEGATELTYWTFVGQHMDLFKESAERWNKEFPDRPIKLTAETYPFDQMHNNLLLSLQSGKGAPDIADIEMSKFQNFMQGKPQLEPMNEYVEPVLADSVSARFELYAKDGDYYGIPTHVGATVMYYNTEIMEQAGVDINSIQTWDDFVEAGKQVTEKTDAVMWNVGTADFLMDLWPMVSQQDSDFFDEEGNLTLDNETNIDTLQFLYDTVYTDKIAELTPGGTNQSEDFYKYYTEGKSAAILAPLWYMGRFLDNMPEMEGKIAIKPLPAWEEGGKRSAGMGGTGTSVTNQSEDKDLAKEFLAYTKLSEEGSINLWKVLGFDPPRWDVWESDAVKEDNKYYQFFGDGIFDMLLEVKDEINTLNITESTPDVSTEYNTIIADSVLRQKNKTPEEAMKEAADKIESTMKK</sequence>
<dbReference type="AlphaFoldDB" id="A0A285P1P2"/>
<evidence type="ECO:0000256" key="6">
    <source>
        <dbReference type="SAM" id="MobiDB-lite"/>
    </source>
</evidence>
<reference evidence="8" key="1">
    <citation type="submission" date="2017-09" db="EMBL/GenBank/DDBJ databases">
        <authorList>
            <person name="Varghese N."/>
            <person name="Submissions S."/>
        </authorList>
    </citation>
    <scope>NUCLEOTIDE SEQUENCE [LARGE SCALE GENOMIC DNA]</scope>
    <source>
        <strain evidence="8">CGMCC 1.8913</strain>
    </source>
</reference>